<evidence type="ECO:0000256" key="3">
    <source>
        <dbReference type="ARBA" id="ARBA00005470"/>
    </source>
</evidence>
<accession>A0A6A6V427</accession>
<keyword evidence="6" id="KW-0137">Centromere</keyword>
<gene>
    <name evidence="7" type="ORF">M011DRAFT_470310</name>
</gene>
<dbReference type="InterPro" id="IPR012485">
    <property type="entry name" value="CENP-I"/>
</dbReference>
<dbReference type="GO" id="GO:0000070">
    <property type="term" value="P:mitotic sister chromatid segregation"/>
    <property type="evidence" value="ECO:0007669"/>
    <property type="project" value="TreeGrafter"/>
</dbReference>
<dbReference type="EMBL" id="MU006588">
    <property type="protein sequence ID" value="KAF2744454.1"/>
    <property type="molecule type" value="Genomic_DNA"/>
</dbReference>
<keyword evidence="4" id="KW-0158">Chromosome</keyword>
<dbReference type="PANTHER" id="PTHR48208">
    <property type="entry name" value="CENTROMERE PROTEIN I"/>
    <property type="match status" value="1"/>
</dbReference>
<dbReference type="OrthoDB" id="6347512at2759"/>
<evidence type="ECO:0000256" key="1">
    <source>
        <dbReference type="ARBA" id="ARBA00004123"/>
    </source>
</evidence>
<sequence length="705" mass="78507">MSYAVGDDQAAEAQIAIANLERASRVPAKRRAVKVSGIVDAVCRYAVENGLSADHLRAVVDIISKKTELDQTSITSLVKNLYPAQRVTSDVVVTIVGALGQGKGKPSPGTQNALVRWLTVVYGIIDDSSTLSRLYGVLFGMLDMLSIRTSLCYLLSAITRRKHVKPFRIQQLLELSQGIANEPALQGLLRVYKDYYPEIILSSASTSRKSIPPPLEEEWRARIIAIREASAAADEAQSAQQGGFRVLRRGNHRKGTEPVPEVRTHQTRQTAMTLEEIDSVTDFVANLHNVEAPGQLISFLEDPLMQKYIDLNPSPIFSRRIELWLATFLEDEYELARTGAPPSAEFAGLLSSIYNHTQYTKVIHPVVVRFFEAYLPVWDGITAVDAVLGLVSYTPLQPFRDAHKTYFIPIENAIIELKGVRSYATLLAFYSLLLQHWAQQCVHATDPTDLRRISSQRKILEDLVAHVSSMCLSLMLSFTADAESALLSSMLTFYEALVDSVRHPLVPIIIPPRTLFCLAAQCSSAAAFSRICGIYARIKTAFDHHPPPLSNLYSSQAIKTFNSCLRDVHNSLWAPKALQVVDGSPAFFCTPTLRDTLNRYLSNLDNEYAIGLAFDLSHNAWLTSVTAPAWLSLEESEVAKLEYDRTAVTWHKGPVTAHKLEVLERSGGVQIDLLTYRKYVLDWLADRGHGGFKDLIYATNPRLRR</sequence>
<comment type="similarity">
    <text evidence="3">Belongs to the CENP-I/CTF3 family.</text>
</comment>
<organism evidence="7 8">
    <name type="scientific">Sporormia fimetaria CBS 119925</name>
    <dbReference type="NCBI Taxonomy" id="1340428"/>
    <lineage>
        <taxon>Eukaryota</taxon>
        <taxon>Fungi</taxon>
        <taxon>Dikarya</taxon>
        <taxon>Ascomycota</taxon>
        <taxon>Pezizomycotina</taxon>
        <taxon>Dothideomycetes</taxon>
        <taxon>Pleosporomycetidae</taxon>
        <taxon>Pleosporales</taxon>
        <taxon>Sporormiaceae</taxon>
        <taxon>Sporormia</taxon>
    </lineage>
</organism>
<dbReference type="AlphaFoldDB" id="A0A6A6V427"/>
<evidence type="ECO:0000256" key="5">
    <source>
        <dbReference type="ARBA" id="ARBA00023242"/>
    </source>
</evidence>
<comment type="subcellular location">
    <subcellularLocation>
        <location evidence="2">Chromosome</location>
        <location evidence="2">Centromere</location>
    </subcellularLocation>
    <subcellularLocation>
        <location evidence="1">Nucleus</location>
    </subcellularLocation>
</comment>
<dbReference type="CDD" id="cd22647">
    <property type="entry name" value="CTF3_NTD_HEAT"/>
    <property type="match status" value="1"/>
</dbReference>
<dbReference type="GO" id="GO:0034080">
    <property type="term" value="P:CENP-A containing chromatin assembly"/>
    <property type="evidence" value="ECO:0007669"/>
    <property type="project" value="TreeGrafter"/>
</dbReference>
<keyword evidence="8" id="KW-1185">Reference proteome</keyword>
<evidence type="ECO:0000313" key="8">
    <source>
        <dbReference type="Proteomes" id="UP000799440"/>
    </source>
</evidence>
<reference evidence="7" key="1">
    <citation type="journal article" date="2020" name="Stud. Mycol.">
        <title>101 Dothideomycetes genomes: a test case for predicting lifestyles and emergence of pathogens.</title>
        <authorList>
            <person name="Haridas S."/>
            <person name="Albert R."/>
            <person name="Binder M."/>
            <person name="Bloem J."/>
            <person name="Labutti K."/>
            <person name="Salamov A."/>
            <person name="Andreopoulos B."/>
            <person name="Baker S."/>
            <person name="Barry K."/>
            <person name="Bills G."/>
            <person name="Bluhm B."/>
            <person name="Cannon C."/>
            <person name="Castanera R."/>
            <person name="Culley D."/>
            <person name="Daum C."/>
            <person name="Ezra D."/>
            <person name="Gonzalez J."/>
            <person name="Henrissat B."/>
            <person name="Kuo A."/>
            <person name="Liang C."/>
            <person name="Lipzen A."/>
            <person name="Lutzoni F."/>
            <person name="Magnuson J."/>
            <person name="Mondo S."/>
            <person name="Nolan M."/>
            <person name="Ohm R."/>
            <person name="Pangilinan J."/>
            <person name="Park H.-J."/>
            <person name="Ramirez L."/>
            <person name="Alfaro M."/>
            <person name="Sun H."/>
            <person name="Tritt A."/>
            <person name="Yoshinaga Y."/>
            <person name="Zwiers L.-H."/>
            <person name="Turgeon B."/>
            <person name="Goodwin S."/>
            <person name="Spatafora J."/>
            <person name="Crous P."/>
            <person name="Grigoriev I."/>
        </authorList>
    </citation>
    <scope>NUCLEOTIDE SEQUENCE</scope>
    <source>
        <strain evidence="7">CBS 119925</strain>
    </source>
</reference>
<evidence type="ECO:0000256" key="2">
    <source>
        <dbReference type="ARBA" id="ARBA00004584"/>
    </source>
</evidence>
<evidence type="ECO:0000313" key="7">
    <source>
        <dbReference type="EMBL" id="KAF2744454.1"/>
    </source>
</evidence>
<evidence type="ECO:0000256" key="6">
    <source>
        <dbReference type="ARBA" id="ARBA00023328"/>
    </source>
</evidence>
<evidence type="ECO:0000256" key="4">
    <source>
        <dbReference type="ARBA" id="ARBA00022454"/>
    </source>
</evidence>
<dbReference type="Proteomes" id="UP000799440">
    <property type="component" value="Unassembled WGS sequence"/>
</dbReference>
<dbReference type="Pfam" id="PF07778">
    <property type="entry name" value="CENP-I"/>
    <property type="match status" value="1"/>
</dbReference>
<protein>
    <submittedName>
        <fullName evidence="7">Mis6-domain-containing protein</fullName>
    </submittedName>
</protein>
<keyword evidence="5" id="KW-0539">Nucleus</keyword>
<name>A0A6A6V427_9PLEO</name>
<dbReference type="GO" id="GO:0000939">
    <property type="term" value="C:inner kinetochore"/>
    <property type="evidence" value="ECO:0007669"/>
    <property type="project" value="TreeGrafter"/>
</dbReference>
<dbReference type="PANTHER" id="PTHR48208:SF2">
    <property type="entry name" value="CENTROMERE PROTEIN I"/>
    <property type="match status" value="1"/>
</dbReference>
<proteinExistence type="inferred from homology"/>
<dbReference type="GO" id="GO:0005634">
    <property type="term" value="C:nucleus"/>
    <property type="evidence" value="ECO:0007669"/>
    <property type="project" value="UniProtKB-SubCell"/>
</dbReference>